<evidence type="ECO:0000259" key="2">
    <source>
        <dbReference type="Pfam" id="PF07085"/>
    </source>
</evidence>
<evidence type="ECO:0000313" key="4">
    <source>
        <dbReference type="Proteomes" id="UP000721861"/>
    </source>
</evidence>
<dbReference type="InterPro" id="IPR028979">
    <property type="entry name" value="Ser_kin/Pase_Hpr-like_N_sf"/>
</dbReference>
<dbReference type="Gene3D" id="3.40.1390.20">
    <property type="entry name" value="HprK N-terminal domain-like"/>
    <property type="match status" value="1"/>
</dbReference>
<feature type="domain" description="DRTGG" evidence="2">
    <location>
        <begin position="5"/>
        <end position="107"/>
    </location>
</feature>
<dbReference type="InterPro" id="IPR010766">
    <property type="entry name" value="DRTGG"/>
</dbReference>
<protein>
    <submittedName>
        <fullName evidence="3">Serine kinase</fullName>
    </submittedName>
</protein>
<organism evidence="3 4">
    <name type="scientific">Carboxylicivirga mesophila</name>
    <dbReference type="NCBI Taxonomy" id="1166478"/>
    <lineage>
        <taxon>Bacteria</taxon>
        <taxon>Pseudomonadati</taxon>
        <taxon>Bacteroidota</taxon>
        <taxon>Bacteroidia</taxon>
        <taxon>Marinilabiliales</taxon>
        <taxon>Marinilabiliaceae</taxon>
        <taxon>Carboxylicivirga</taxon>
    </lineage>
</organism>
<dbReference type="Pfam" id="PF07085">
    <property type="entry name" value="DRTGG"/>
    <property type="match status" value="1"/>
</dbReference>
<keyword evidence="3" id="KW-0808">Transferase</keyword>
<comment type="subunit">
    <text evidence="1">Homohexamer.</text>
</comment>
<sequence>MKVADIIEKLDLKVIGGEEGLQNEITGGYTSDLLSDVMGNVDEGDVWITLQTHRNVMAVASLKEVAAVIIVKGLEADENTINQSNDEGIPLLSTEMETFELSGKLYQMLNE</sequence>
<proteinExistence type="predicted"/>
<reference evidence="3 4" key="1">
    <citation type="journal article" date="2014" name="Int. J. Syst. Evol. Microbiol.">
        <title>Carboxylicivirga gen. nov. in the family Marinilabiliaceae with two novel species, Carboxylicivirga mesophila sp. nov. and Carboxylicivirga taeanensis sp. nov., and reclassification of Cytophaga fermentans as Saccharicrinis fermentans gen. nov., comb. nov.</title>
        <authorList>
            <person name="Yang S.H."/>
            <person name="Seo H.S."/>
            <person name="Woo J.H."/>
            <person name="Oh H.M."/>
            <person name="Jang H."/>
            <person name="Lee J.H."/>
            <person name="Kim S.J."/>
            <person name="Kwon K.K."/>
        </authorList>
    </citation>
    <scope>NUCLEOTIDE SEQUENCE [LARGE SCALE GENOMIC DNA]</scope>
    <source>
        <strain evidence="3 4">JCM 18290</strain>
    </source>
</reference>
<dbReference type="SUPFAM" id="SSF75138">
    <property type="entry name" value="HprK N-terminal domain-like"/>
    <property type="match status" value="1"/>
</dbReference>
<keyword evidence="3" id="KW-0418">Kinase</keyword>
<evidence type="ECO:0000256" key="1">
    <source>
        <dbReference type="ARBA" id="ARBA00011643"/>
    </source>
</evidence>
<dbReference type="EMBL" id="JAGUCN010000012">
    <property type="protein sequence ID" value="MBS2212071.1"/>
    <property type="molecule type" value="Genomic_DNA"/>
</dbReference>
<dbReference type="GO" id="GO:0016301">
    <property type="term" value="F:kinase activity"/>
    <property type="evidence" value="ECO:0007669"/>
    <property type="project" value="UniProtKB-KW"/>
</dbReference>
<name>A0ABS5KC07_9BACT</name>
<accession>A0ABS5KC07</accession>
<keyword evidence="4" id="KW-1185">Reference proteome</keyword>
<gene>
    <name evidence="3" type="ORF">KEM09_11695</name>
</gene>
<dbReference type="Proteomes" id="UP000721861">
    <property type="component" value="Unassembled WGS sequence"/>
</dbReference>
<evidence type="ECO:0000313" key="3">
    <source>
        <dbReference type="EMBL" id="MBS2212071.1"/>
    </source>
</evidence>
<comment type="caution">
    <text evidence="3">The sequence shown here is derived from an EMBL/GenBank/DDBJ whole genome shotgun (WGS) entry which is preliminary data.</text>
</comment>
<dbReference type="RefSeq" id="WP_212228516.1">
    <property type="nucleotide sequence ID" value="NZ_JAGUCN010000012.1"/>
</dbReference>